<dbReference type="RefSeq" id="WP_011449334.1">
    <property type="nucleotide sequence ID" value="NC_007796.1"/>
</dbReference>
<dbReference type="AlphaFoldDB" id="Q2FU96"/>
<gene>
    <name evidence="1" type="ordered locus">Mhun_2374</name>
</gene>
<keyword evidence="1" id="KW-0808">Transferase</keyword>
<dbReference type="InParanoid" id="Q2FU96"/>
<proteinExistence type="predicted"/>
<accession>Q2FU96</accession>
<dbReference type="Pfam" id="PF13489">
    <property type="entry name" value="Methyltransf_23"/>
    <property type="match status" value="1"/>
</dbReference>
<dbReference type="STRING" id="323259.Mhun_2374"/>
<dbReference type="CDD" id="cd02440">
    <property type="entry name" value="AdoMet_MTases"/>
    <property type="match status" value="1"/>
</dbReference>
<dbReference type="GeneID" id="25393558"/>
<dbReference type="eggNOG" id="arCOG01789">
    <property type="taxonomic scope" value="Archaea"/>
</dbReference>
<organism evidence="1 2">
    <name type="scientific">Methanospirillum hungatei JF-1 (strain ATCC 27890 / DSM 864 / NBRC 100397 / JF-1)</name>
    <dbReference type="NCBI Taxonomy" id="323259"/>
    <lineage>
        <taxon>Archaea</taxon>
        <taxon>Methanobacteriati</taxon>
        <taxon>Methanobacteriota</taxon>
        <taxon>Stenosarchaea group</taxon>
        <taxon>Methanomicrobia</taxon>
        <taxon>Methanomicrobiales</taxon>
        <taxon>Methanospirillaceae</taxon>
        <taxon>Methanospirillum</taxon>
    </lineage>
</organism>
<dbReference type="Gene3D" id="3.40.50.150">
    <property type="entry name" value="Vaccinia Virus protein VP39"/>
    <property type="match status" value="1"/>
</dbReference>
<dbReference type="KEGG" id="mhu:Mhun_2374"/>
<protein>
    <submittedName>
        <fullName evidence="1">Methyltransferase type 11</fullName>
    </submittedName>
</protein>
<keyword evidence="2" id="KW-1185">Reference proteome</keyword>
<dbReference type="EnsemblBacteria" id="ABD42076">
    <property type="protein sequence ID" value="ABD42076"/>
    <property type="gene ID" value="Mhun_2374"/>
</dbReference>
<keyword evidence="1" id="KW-0489">Methyltransferase</keyword>
<evidence type="ECO:0000313" key="2">
    <source>
        <dbReference type="Proteomes" id="UP000001941"/>
    </source>
</evidence>
<dbReference type="EMBL" id="CP000254">
    <property type="protein sequence ID" value="ABD42076.1"/>
    <property type="molecule type" value="Genomic_DNA"/>
</dbReference>
<dbReference type="GO" id="GO:0032259">
    <property type="term" value="P:methylation"/>
    <property type="evidence" value="ECO:0007669"/>
    <property type="project" value="UniProtKB-KW"/>
</dbReference>
<evidence type="ECO:0000313" key="1">
    <source>
        <dbReference type="EMBL" id="ABD42076.1"/>
    </source>
</evidence>
<dbReference type="GO" id="GO:0008168">
    <property type="term" value="F:methyltransferase activity"/>
    <property type="evidence" value="ECO:0007669"/>
    <property type="project" value="UniProtKB-KW"/>
</dbReference>
<dbReference type="Proteomes" id="UP000001941">
    <property type="component" value="Chromosome"/>
</dbReference>
<sequence>MEFNRLQPSIRMHSYLTLSALKKTLLYAIQNTLMPDEKYRILDLGCGEKPYLPLFKDWAIEYIGIDTSAGDLYGIGEFLPFRNNSFNLVISTQTLEHVDDPINLVSEIYRVLAPRGIVILSTHGIWFNHGDHWRWTESGLLKLFSPRFQIEILENGGAILCLFQFLCFYAMRVPIFREITIPIFNILGRGLDRLIAIPKFLTINYTVVGKKM</sequence>
<dbReference type="SUPFAM" id="SSF53335">
    <property type="entry name" value="S-adenosyl-L-methionine-dependent methyltransferases"/>
    <property type="match status" value="1"/>
</dbReference>
<reference evidence="2" key="1">
    <citation type="journal article" date="2016" name="Stand. Genomic Sci.">
        <title>Complete genome sequence of Methanospirillum hungatei type strain JF1.</title>
        <authorList>
            <person name="Gunsalus R.P."/>
            <person name="Cook L.E."/>
            <person name="Crable B."/>
            <person name="Rohlin L."/>
            <person name="McDonald E."/>
            <person name="Mouttaki H."/>
            <person name="Sieber J.R."/>
            <person name="Poweleit N."/>
            <person name="Zhou H."/>
            <person name="Lapidus A.L."/>
            <person name="Daligault H.E."/>
            <person name="Land M."/>
            <person name="Gilna P."/>
            <person name="Ivanova N."/>
            <person name="Kyrpides N."/>
            <person name="Culley D.E."/>
            <person name="McInerney M.J."/>
        </authorList>
    </citation>
    <scope>NUCLEOTIDE SEQUENCE [LARGE SCALE GENOMIC DNA]</scope>
    <source>
        <strain evidence="2">ATCC 27890 / DSM 864 / NBRC 100397 / JF-1</strain>
    </source>
</reference>
<dbReference type="HOGENOM" id="CLU_080435_0_0_2"/>
<name>Q2FU96_METHJ</name>
<dbReference type="OrthoDB" id="1018at2157"/>
<dbReference type="InterPro" id="IPR029063">
    <property type="entry name" value="SAM-dependent_MTases_sf"/>
</dbReference>